<dbReference type="AlphaFoldDB" id="A0A5C6RNS1"/>
<feature type="transmembrane region" description="Helical" evidence="5">
    <location>
        <begin position="176"/>
        <end position="207"/>
    </location>
</feature>
<keyword evidence="5" id="KW-0813">Transport</keyword>
<dbReference type="PANTHER" id="PTHR30371:SF0">
    <property type="entry name" value="SEC-INDEPENDENT PROTEIN TRANSLOCASE PROTEIN TATC, CHLOROPLASTIC-RELATED"/>
    <property type="match status" value="1"/>
</dbReference>
<keyword evidence="5" id="KW-0653">Protein transport</keyword>
<dbReference type="PRINTS" id="PR01840">
    <property type="entry name" value="TATCFAMILY"/>
</dbReference>
<keyword evidence="3 5" id="KW-1133">Transmembrane helix</keyword>
<evidence type="ECO:0000256" key="3">
    <source>
        <dbReference type="ARBA" id="ARBA00022989"/>
    </source>
</evidence>
<evidence type="ECO:0000256" key="1">
    <source>
        <dbReference type="ARBA" id="ARBA00004141"/>
    </source>
</evidence>
<evidence type="ECO:0000313" key="7">
    <source>
        <dbReference type="Proteomes" id="UP000321721"/>
    </source>
</evidence>
<keyword evidence="5" id="KW-0811">Translocation</keyword>
<dbReference type="InterPro" id="IPR002033">
    <property type="entry name" value="TatC"/>
</dbReference>
<evidence type="ECO:0000256" key="5">
    <source>
        <dbReference type="HAMAP-Rule" id="MF_00902"/>
    </source>
</evidence>
<keyword evidence="5" id="KW-1003">Cell membrane</keyword>
<dbReference type="GO" id="GO:0065002">
    <property type="term" value="P:intracellular protein transmembrane transport"/>
    <property type="evidence" value="ECO:0007669"/>
    <property type="project" value="TreeGrafter"/>
</dbReference>
<feature type="transmembrane region" description="Helical" evidence="5">
    <location>
        <begin position="242"/>
        <end position="261"/>
    </location>
</feature>
<comment type="subunit">
    <text evidence="5">Forms a complex with TatA.</text>
</comment>
<feature type="transmembrane region" description="Helical" evidence="5">
    <location>
        <begin position="137"/>
        <end position="156"/>
    </location>
</feature>
<evidence type="ECO:0000256" key="4">
    <source>
        <dbReference type="ARBA" id="ARBA00023136"/>
    </source>
</evidence>
<protein>
    <recommendedName>
        <fullName evidence="5">Sec-independent protein translocase protein TatC</fullName>
    </recommendedName>
</protein>
<gene>
    <name evidence="5 6" type="primary">tatC</name>
    <name evidence="6" type="ORF">FRY74_11940</name>
</gene>
<dbReference type="Proteomes" id="UP000321721">
    <property type="component" value="Unassembled WGS sequence"/>
</dbReference>
<keyword evidence="7" id="KW-1185">Reference proteome</keyword>
<comment type="subcellular location">
    <subcellularLocation>
        <location evidence="5">Cell membrane</location>
        <topology evidence="5">Multi-pass membrane protein</topology>
    </subcellularLocation>
    <subcellularLocation>
        <location evidence="1">Membrane</location>
        <topology evidence="1">Multi-pass membrane protein</topology>
    </subcellularLocation>
</comment>
<comment type="caution">
    <text evidence="6">The sequence shown here is derived from an EMBL/GenBank/DDBJ whole genome shotgun (WGS) entry which is preliminary data.</text>
</comment>
<dbReference type="RefSeq" id="WP_147101906.1">
    <property type="nucleotide sequence ID" value="NZ_VOOS01000006.1"/>
</dbReference>
<reference evidence="6 7" key="1">
    <citation type="submission" date="2019-08" db="EMBL/GenBank/DDBJ databases">
        <title>Genome of Vicingus serpentipes NCIMB 15042.</title>
        <authorList>
            <person name="Bowman J.P."/>
        </authorList>
    </citation>
    <scope>NUCLEOTIDE SEQUENCE [LARGE SCALE GENOMIC DNA]</scope>
    <source>
        <strain evidence="6 7">NCIMB 15042</strain>
    </source>
</reference>
<feature type="transmembrane region" description="Helical" evidence="5">
    <location>
        <begin position="95"/>
        <end position="116"/>
    </location>
</feature>
<keyword evidence="4 5" id="KW-0472">Membrane</keyword>
<dbReference type="EMBL" id="VOOS01000006">
    <property type="protein sequence ID" value="TXB63956.1"/>
    <property type="molecule type" value="Genomic_DNA"/>
</dbReference>
<sequence>MSEETKNRADMSFLEHLEVLRWHLVRSSIAVLVFMIGIFSFKSFVFDEIILAQKSSSFWTYELFCKISHWLGKGDALCMEDISFSLINITMSGQFTMHLVVSLIGGLILGFPYILFEIWRFIAPALEAKERKYARGLVFSGSFLFALGILFGYYLISPLSVQFLGNYKVSDLVENQISLSSFISTVTTITLACGLVFQLPLIVYFLAKVGLVTPEFMRKFRKHAIVVVLILSAIITPPDISSQVLMAIPLLILYEFSIFIAKRVIKNQ</sequence>
<comment type="similarity">
    <text evidence="5">Belongs to the TatC family.</text>
</comment>
<name>A0A5C6RNS1_9FLAO</name>
<evidence type="ECO:0000313" key="6">
    <source>
        <dbReference type="EMBL" id="TXB63956.1"/>
    </source>
</evidence>
<accession>A0A5C6RNS1</accession>
<dbReference type="GO" id="GO:0043953">
    <property type="term" value="P:protein transport by the Tat complex"/>
    <property type="evidence" value="ECO:0007669"/>
    <property type="project" value="UniProtKB-UniRule"/>
</dbReference>
<dbReference type="NCBIfam" id="TIGR00945">
    <property type="entry name" value="tatC"/>
    <property type="match status" value="1"/>
</dbReference>
<feature type="transmembrane region" description="Helical" evidence="5">
    <location>
        <begin position="219"/>
        <end position="236"/>
    </location>
</feature>
<dbReference type="GO" id="GO:0033281">
    <property type="term" value="C:TAT protein transport complex"/>
    <property type="evidence" value="ECO:0007669"/>
    <property type="project" value="UniProtKB-UniRule"/>
</dbReference>
<dbReference type="Pfam" id="PF00902">
    <property type="entry name" value="TatC"/>
    <property type="match status" value="1"/>
</dbReference>
<evidence type="ECO:0000256" key="2">
    <source>
        <dbReference type="ARBA" id="ARBA00022692"/>
    </source>
</evidence>
<dbReference type="GO" id="GO:0009977">
    <property type="term" value="F:proton motive force dependent protein transmembrane transporter activity"/>
    <property type="evidence" value="ECO:0007669"/>
    <property type="project" value="TreeGrafter"/>
</dbReference>
<organism evidence="6 7">
    <name type="scientific">Vicingus serpentipes</name>
    <dbReference type="NCBI Taxonomy" id="1926625"/>
    <lineage>
        <taxon>Bacteria</taxon>
        <taxon>Pseudomonadati</taxon>
        <taxon>Bacteroidota</taxon>
        <taxon>Flavobacteriia</taxon>
        <taxon>Flavobacteriales</taxon>
        <taxon>Vicingaceae</taxon>
        <taxon>Vicingus</taxon>
    </lineage>
</organism>
<keyword evidence="2 5" id="KW-0812">Transmembrane</keyword>
<dbReference type="HAMAP" id="MF_00902">
    <property type="entry name" value="TatC"/>
    <property type="match status" value="1"/>
</dbReference>
<dbReference type="PANTHER" id="PTHR30371">
    <property type="entry name" value="SEC-INDEPENDENT PROTEIN TRANSLOCASE PROTEIN TATC"/>
    <property type="match status" value="1"/>
</dbReference>
<proteinExistence type="inferred from homology"/>
<comment type="function">
    <text evidence="5">Part of the twin-arginine translocation (Tat) system that transports large folded proteins containing a characteristic twin-arginine motif in their signal peptide across membranes.</text>
</comment>
<feature type="transmembrane region" description="Helical" evidence="5">
    <location>
        <begin position="20"/>
        <end position="41"/>
    </location>
</feature>
<dbReference type="OrthoDB" id="9777044at2"/>